<feature type="transmembrane region" description="Helical" evidence="1">
    <location>
        <begin position="20"/>
        <end position="37"/>
    </location>
</feature>
<dbReference type="InterPro" id="IPR045499">
    <property type="entry name" value="DUF6492"/>
</dbReference>
<evidence type="ECO:0000313" key="3">
    <source>
        <dbReference type="EMBL" id="CAF3684868.1"/>
    </source>
</evidence>
<evidence type="ECO:0000256" key="1">
    <source>
        <dbReference type="SAM" id="Phobius"/>
    </source>
</evidence>
<keyword evidence="1" id="KW-0472">Membrane</keyword>
<dbReference type="AlphaFoldDB" id="A0A8S2DCG2"/>
<dbReference type="Pfam" id="PF20102">
    <property type="entry name" value="DUF6492"/>
    <property type="match status" value="1"/>
</dbReference>
<dbReference type="Proteomes" id="UP000682733">
    <property type="component" value="Unassembled WGS sequence"/>
</dbReference>
<proteinExistence type="predicted"/>
<accession>A0A8S2DCG2</accession>
<sequence>MAEIVNNGGYFLSRAGRSKYQFYVIGLIIFLLLLNGYPKFIFKEKYHIPWLTDVRQVQPLECYPVNSSTVSQHWPYFDQKTLSLSISNAHKNNENQVNLKKDSLSLTVVIVTAKPEFHRLPLTLVALLIHLDPLHIKEVMFLVPPRDIELLKPLILTSASIWPWPITFISDDILLKHVHTDSYRLQMMFKLVVAQIIVTEFYLILDSDCVAVWPIHVEHLLWKTKNGNLNTPAVRALYQYEERDDRKLWWPASESVLQVKSNTCTSSSPSSPTIGVTPAILSRSIALRALCRLQYLYGHQHYLIRLANWKLINLIWGSMWTEYTIYFLTSECTQTFHTNHFHMAPSMPPLNLYGLSVYYSTDWHSFNRNQLREIVKTGLKWRQKEFEFGSSIIDYSQKRSLFTVLQGRQYINPILFHKLLYPLYIEHLKLRNSTSTIVEQTINLLDNMVKQLIKS</sequence>
<organism evidence="2 4">
    <name type="scientific">Didymodactylos carnosus</name>
    <dbReference type="NCBI Taxonomy" id="1234261"/>
    <lineage>
        <taxon>Eukaryota</taxon>
        <taxon>Metazoa</taxon>
        <taxon>Spiralia</taxon>
        <taxon>Gnathifera</taxon>
        <taxon>Rotifera</taxon>
        <taxon>Eurotatoria</taxon>
        <taxon>Bdelloidea</taxon>
        <taxon>Philodinida</taxon>
        <taxon>Philodinidae</taxon>
        <taxon>Didymodactylos</taxon>
    </lineage>
</organism>
<protein>
    <submittedName>
        <fullName evidence="2">Uncharacterized protein</fullName>
    </submittedName>
</protein>
<gene>
    <name evidence="2" type="ORF">OVA965_LOCUS9811</name>
    <name evidence="3" type="ORF">TMI583_LOCUS9807</name>
</gene>
<dbReference type="EMBL" id="CAJNOK010003530">
    <property type="protein sequence ID" value="CAF0904773.1"/>
    <property type="molecule type" value="Genomic_DNA"/>
</dbReference>
<evidence type="ECO:0000313" key="2">
    <source>
        <dbReference type="EMBL" id="CAF0904773.1"/>
    </source>
</evidence>
<dbReference type="EMBL" id="CAJOBA010003531">
    <property type="protein sequence ID" value="CAF3684868.1"/>
    <property type="molecule type" value="Genomic_DNA"/>
</dbReference>
<keyword evidence="1" id="KW-0812">Transmembrane</keyword>
<name>A0A8S2DCG2_9BILA</name>
<dbReference type="Proteomes" id="UP000677228">
    <property type="component" value="Unassembled WGS sequence"/>
</dbReference>
<evidence type="ECO:0000313" key="4">
    <source>
        <dbReference type="Proteomes" id="UP000677228"/>
    </source>
</evidence>
<keyword evidence="1" id="KW-1133">Transmembrane helix</keyword>
<comment type="caution">
    <text evidence="2">The sequence shown here is derived from an EMBL/GenBank/DDBJ whole genome shotgun (WGS) entry which is preliminary data.</text>
</comment>
<reference evidence="2" key="1">
    <citation type="submission" date="2021-02" db="EMBL/GenBank/DDBJ databases">
        <authorList>
            <person name="Nowell W R."/>
        </authorList>
    </citation>
    <scope>NUCLEOTIDE SEQUENCE</scope>
</reference>